<evidence type="ECO:0000313" key="2">
    <source>
        <dbReference type="EMBL" id="QDT10991.1"/>
    </source>
</evidence>
<name>A0A517NV46_9BACT</name>
<keyword evidence="1" id="KW-0472">Membrane</keyword>
<protein>
    <recommendedName>
        <fullName evidence="4">Thioredoxin domain-containing protein</fullName>
    </recommendedName>
</protein>
<evidence type="ECO:0008006" key="4">
    <source>
        <dbReference type="Google" id="ProtNLM"/>
    </source>
</evidence>
<keyword evidence="1" id="KW-0812">Transmembrane</keyword>
<dbReference type="Gene3D" id="3.40.30.10">
    <property type="entry name" value="Glutaredoxin"/>
    <property type="match status" value="1"/>
</dbReference>
<keyword evidence="1" id="KW-1133">Transmembrane helix</keyword>
<keyword evidence="3" id="KW-1185">Reference proteome</keyword>
<accession>A0A517NV46</accession>
<dbReference type="Pfam" id="PF13899">
    <property type="entry name" value="Thioredoxin_7"/>
    <property type="match status" value="1"/>
</dbReference>
<reference evidence="2 3" key="1">
    <citation type="submission" date="2019-02" db="EMBL/GenBank/DDBJ databases">
        <title>Deep-cultivation of Planctomycetes and their phenomic and genomic characterization uncovers novel biology.</title>
        <authorList>
            <person name="Wiegand S."/>
            <person name="Jogler M."/>
            <person name="Boedeker C."/>
            <person name="Pinto D."/>
            <person name="Vollmers J."/>
            <person name="Rivas-Marin E."/>
            <person name="Kohn T."/>
            <person name="Peeters S.H."/>
            <person name="Heuer A."/>
            <person name="Rast P."/>
            <person name="Oberbeckmann S."/>
            <person name="Bunk B."/>
            <person name="Jeske O."/>
            <person name="Meyerdierks A."/>
            <person name="Storesund J.E."/>
            <person name="Kallscheuer N."/>
            <person name="Luecker S."/>
            <person name="Lage O.M."/>
            <person name="Pohl T."/>
            <person name="Merkel B.J."/>
            <person name="Hornburger P."/>
            <person name="Mueller R.-W."/>
            <person name="Bruemmer F."/>
            <person name="Labrenz M."/>
            <person name="Spormann A.M."/>
            <person name="Op den Camp H."/>
            <person name="Overmann J."/>
            <person name="Amann R."/>
            <person name="Jetten M.S.M."/>
            <person name="Mascher T."/>
            <person name="Medema M.H."/>
            <person name="Devos D.P."/>
            <person name="Kaster A.-K."/>
            <person name="Ovreas L."/>
            <person name="Rohde M."/>
            <person name="Galperin M.Y."/>
            <person name="Jogler C."/>
        </authorList>
    </citation>
    <scope>NUCLEOTIDE SEQUENCE [LARGE SCALE GENOMIC DNA]</scope>
    <source>
        <strain evidence="2 3">K23_9</strain>
    </source>
</reference>
<dbReference type="OrthoDB" id="267639at2"/>
<evidence type="ECO:0000313" key="3">
    <source>
        <dbReference type="Proteomes" id="UP000319817"/>
    </source>
</evidence>
<dbReference type="SUPFAM" id="SSF52833">
    <property type="entry name" value="Thioredoxin-like"/>
    <property type="match status" value="1"/>
</dbReference>
<feature type="transmembrane region" description="Helical" evidence="1">
    <location>
        <begin position="35"/>
        <end position="60"/>
    </location>
</feature>
<dbReference type="AlphaFoldDB" id="A0A517NV46"/>
<proteinExistence type="predicted"/>
<gene>
    <name evidence="2" type="ORF">K239x_29840</name>
</gene>
<organism evidence="2 3">
    <name type="scientific">Stieleria marina</name>
    <dbReference type="NCBI Taxonomy" id="1930275"/>
    <lineage>
        <taxon>Bacteria</taxon>
        <taxon>Pseudomonadati</taxon>
        <taxon>Planctomycetota</taxon>
        <taxon>Planctomycetia</taxon>
        <taxon>Pirellulales</taxon>
        <taxon>Pirellulaceae</taxon>
        <taxon>Stieleria</taxon>
    </lineage>
</organism>
<evidence type="ECO:0000256" key="1">
    <source>
        <dbReference type="SAM" id="Phobius"/>
    </source>
</evidence>
<sequence length="214" mass="23814">MINRRGPVIATVIRLNHDQLLYNGPDPMIRRTHKFWLVFAALCCATTIGCGSASTGTAVLDADPPEQVSEPPLATSPVEAAHADFYTVSTYDESFDPTDDLAKTLVRAANENKRVILQIGGDWCGWCARITDYMSTNETIRSHIDNNFVVMKVTFPGEHAKDFLSAYPKCNAYPHFFVLDENGDFLHSQGTGELEKGKGYDQDVFMAFLTKWTP</sequence>
<dbReference type="EMBL" id="CP036526">
    <property type="protein sequence ID" value="QDT10991.1"/>
    <property type="molecule type" value="Genomic_DNA"/>
</dbReference>
<dbReference type="InterPro" id="IPR036249">
    <property type="entry name" value="Thioredoxin-like_sf"/>
</dbReference>
<dbReference type="Proteomes" id="UP000319817">
    <property type="component" value="Chromosome"/>
</dbReference>